<dbReference type="InterPro" id="IPR036691">
    <property type="entry name" value="Endo/exonu/phosph_ase_sf"/>
</dbReference>
<gene>
    <name evidence="1" type="ORF">FSB_LOCUS11035</name>
</gene>
<organism evidence="1">
    <name type="scientific">Fagus sylvatica</name>
    <name type="common">Beechnut</name>
    <dbReference type="NCBI Taxonomy" id="28930"/>
    <lineage>
        <taxon>Eukaryota</taxon>
        <taxon>Viridiplantae</taxon>
        <taxon>Streptophyta</taxon>
        <taxon>Embryophyta</taxon>
        <taxon>Tracheophyta</taxon>
        <taxon>Spermatophyta</taxon>
        <taxon>Magnoliopsida</taxon>
        <taxon>eudicotyledons</taxon>
        <taxon>Gunneridae</taxon>
        <taxon>Pentapetalae</taxon>
        <taxon>rosids</taxon>
        <taxon>fabids</taxon>
        <taxon>Fagales</taxon>
        <taxon>Fagaceae</taxon>
        <taxon>Fagus</taxon>
    </lineage>
</organism>
<dbReference type="Gene3D" id="3.60.10.10">
    <property type="entry name" value="Endonuclease/exonuclease/phosphatase"/>
    <property type="match status" value="1"/>
</dbReference>
<sequence length="221" mass="25381">MQASVDKMLKVKQKIGFSNMFAVDACGKSGGICVLWSISVNVSVMEFNSQVIASKVVKGYIVWHFVGFHGPSQHVKMQKAWEELGAILEAIDGLWMCLGDFNVILNEEEKEGGRIGSSSTPNFLREIRFDLRAIDLGFYDSRFTWTNKCWGRNSIRERLDRGISNVSWRVLFPKAVIYHLGAIKSYHCPIMTDTQPVERFSYRPFRFEARLDTRPRKLRGY</sequence>
<evidence type="ECO:0008006" key="2">
    <source>
        <dbReference type="Google" id="ProtNLM"/>
    </source>
</evidence>
<dbReference type="PANTHER" id="PTHR33710">
    <property type="entry name" value="BNAC02G09200D PROTEIN"/>
    <property type="match status" value="1"/>
</dbReference>
<reference evidence="1" key="1">
    <citation type="submission" date="2018-02" db="EMBL/GenBank/DDBJ databases">
        <authorList>
            <person name="Cohen D.B."/>
            <person name="Kent A.D."/>
        </authorList>
    </citation>
    <scope>NUCLEOTIDE SEQUENCE</scope>
</reference>
<evidence type="ECO:0000313" key="1">
    <source>
        <dbReference type="EMBL" id="SPC83153.1"/>
    </source>
</evidence>
<protein>
    <recommendedName>
        <fullName evidence="2">Endonuclease/exonuclease/phosphatase domain-containing protein</fullName>
    </recommendedName>
</protein>
<name>A0A2N9F7K9_FAGSY</name>
<dbReference type="EMBL" id="OIVN01000625">
    <property type="protein sequence ID" value="SPC83153.1"/>
    <property type="molecule type" value="Genomic_DNA"/>
</dbReference>
<proteinExistence type="predicted"/>
<accession>A0A2N9F7K9</accession>
<dbReference type="PANTHER" id="PTHR33710:SF71">
    <property type="entry name" value="ENDONUCLEASE_EXONUCLEASE_PHOSPHATASE DOMAIN-CONTAINING PROTEIN"/>
    <property type="match status" value="1"/>
</dbReference>
<dbReference type="AlphaFoldDB" id="A0A2N9F7K9"/>
<dbReference type="SUPFAM" id="SSF56219">
    <property type="entry name" value="DNase I-like"/>
    <property type="match status" value="1"/>
</dbReference>